<keyword evidence="10" id="KW-0406">Ion transport</keyword>
<gene>
    <name evidence="10" type="primary">fluC</name>
    <name evidence="10" type="synonym">crcB</name>
    <name evidence="11" type="ORF">SAMN06265360_105259</name>
</gene>
<dbReference type="PANTHER" id="PTHR28259:SF1">
    <property type="entry name" value="FLUORIDE EXPORT PROTEIN 1-RELATED"/>
    <property type="match status" value="1"/>
</dbReference>
<keyword evidence="10" id="KW-0813">Transport</keyword>
<keyword evidence="3 10" id="KW-0812">Transmembrane</keyword>
<keyword evidence="4 10" id="KW-1133">Transmembrane helix</keyword>
<comment type="subcellular location">
    <subcellularLocation>
        <location evidence="1 10">Cell membrane</location>
        <topology evidence="1 10">Multi-pass membrane protein</topology>
    </subcellularLocation>
</comment>
<keyword evidence="10" id="KW-0479">Metal-binding</keyword>
<evidence type="ECO:0000256" key="10">
    <source>
        <dbReference type="HAMAP-Rule" id="MF_00454"/>
    </source>
</evidence>
<keyword evidence="6 10" id="KW-0407">Ion channel</keyword>
<evidence type="ECO:0000256" key="5">
    <source>
        <dbReference type="ARBA" id="ARBA00023136"/>
    </source>
</evidence>
<dbReference type="InterPro" id="IPR003691">
    <property type="entry name" value="FluC"/>
</dbReference>
<keyword evidence="12" id="KW-1185">Reference proteome</keyword>
<keyword evidence="10" id="KW-0915">Sodium</keyword>
<dbReference type="OrthoDB" id="4408652at2"/>
<sequence>MGVPDAAAGVAGGLGPSACEPDRPPWWRRWAAGKRWDVLAAVGLGGAAGTGARYGIAVGMPHPAGGFPFSTLLVNVLGCFLIGVLMVVVAETVASHRLVRPFLGVGLLGGFTTFSTYTVDTAELVMAERAGTALAYLASTVLAALAAVVAGVLVTRWILRAARRMSRRRAT</sequence>
<feature type="binding site" evidence="10">
    <location>
        <position position="112"/>
    </location>
    <ligand>
        <name>Na(+)</name>
        <dbReference type="ChEBI" id="CHEBI:29101"/>
        <note>structural</note>
    </ligand>
</feature>
<dbReference type="EMBL" id="FZNW01000005">
    <property type="protein sequence ID" value="SNR43178.1"/>
    <property type="molecule type" value="Genomic_DNA"/>
</dbReference>
<feature type="transmembrane region" description="Helical" evidence="10">
    <location>
        <begin position="134"/>
        <end position="159"/>
    </location>
</feature>
<dbReference type="GO" id="GO:0140114">
    <property type="term" value="P:cellular detoxification of fluoride"/>
    <property type="evidence" value="ECO:0007669"/>
    <property type="project" value="UniProtKB-UniRule"/>
</dbReference>
<dbReference type="AlphaFoldDB" id="A0A238W9K0"/>
<feature type="transmembrane region" description="Helical" evidence="10">
    <location>
        <begin position="102"/>
        <end position="119"/>
    </location>
</feature>
<comment type="similarity">
    <text evidence="7 10">Belongs to the fluoride channel Fluc/FEX (TC 1.A.43) family.</text>
</comment>
<feature type="transmembrane region" description="Helical" evidence="10">
    <location>
        <begin position="69"/>
        <end position="90"/>
    </location>
</feature>
<proteinExistence type="inferred from homology"/>
<keyword evidence="5 10" id="KW-0472">Membrane</keyword>
<keyword evidence="2 10" id="KW-1003">Cell membrane</keyword>
<name>A0A238W9K0_9PSEU</name>
<comment type="activity regulation">
    <text evidence="10">Na(+) is not transported, but it plays an essential structural role and its presence is essential for fluoride channel function.</text>
</comment>
<dbReference type="Proteomes" id="UP000198348">
    <property type="component" value="Unassembled WGS sequence"/>
</dbReference>
<reference evidence="11 12" key="1">
    <citation type="submission" date="2017-06" db="EMBL/GenBank/DDBJ databases">
        <authorList>
            <person name="Kim H.J."/>
            <person name="Triplett B.A."/>
        </authorList>
    </citation>
    <scope>NUCLEOTIDE SEQUENCE [LARGE SCALE GENOMIC DNA]</scope>
    <source>
        <strain evidence="11 12">DSM 45207</strain>
    </source>
</reference>
<evidence type="ECO:0000256" key="7">
    <source>
        <dbReference type="ARBA" id="ARBA00035120"/>
    </source>
</evidence>
<dbReference type="PANTHER" id="PTHR28259">
    <property type="entry name" value="FLUORIDE EXPORT PROTEIN 1-RELATED"/>
    <property type="match status" value="1"/>
</dbReference>
<evidence type="ECO:0000256" key="1">
    <source>
        <dbReference type="ARBA" id="ARBA00004651"/>
    </source>
</evidence>
<dbReference type="GO" id="GO:0005886">
    <property type="term" value="C:plasma membrane"/>
    <property type="evidence" value="ECO:0007669"/>
    <property type="project" value="UniProtKB-SubCell"/>
</dbReference>
<accession>A0A238W9K0</accession>
<evidence type="ECO:0000256" key="6">
    <source>
        <dbReference type="ARBA" id="ARBA00023303"/>
    </source>
</evidence>
<dbReference type="HAMAP" id="MF_00454">
    <property type="entry name" value="FluC"/>
    <property type="match status" value="1"/>
</dbReference>
<dbReference type="RefSeq" id="WP_089300561.1">
    <property type="nucleotide sequence ID" value="NZ_FZNW01000005.1"/>
</dbReference>
<organism evidence="11 12">
    <name type="scientific">Haloechinothrix alba</name>
    <dbReference type="NCBI Taxonomy" id="664784"/>
    <lineage>
        <taxon>Bacteria</taxon>
        <taxon>Bacillati</taxon>
        <taxon>Actinomycetota</taxon>
        <taxon>Actinomycetes</taxon>
        <taxon>Pseudonocardiales</taxon>
        <taxon>Pseudonocardiaceae</taxon>
        <taxon>Haloechinothrix</taxon>
    </lineage>
</organism>
<dbReference type="Pfam" id="PF02537">
    <property type="entry name" value="CRCB"/>
    <property type="match status" value="1"/>
</dbReference>
<evidence type="ECO:0000256" key="2">
    <source>
        <dbReference type="ARBA" id="ARBA00022475"/>
    </source>
</evidence>
<evidence type="ECO:0000256" key="4">
    <source>
        <dbReference type="ARBA" id="ARBA00022989"/>
    </source>
</evidence>
<comment type="function">
    <text evidence="9 10">Fluoride-specific ion channel. Important for reducing fluoride concentration in the cell, thus reducing its toxicity.</text>
</comment>
<protein>
    <recommendedName>
        <fullName evidence="10">Fluoride-specific ion channel FluC</fullName>
    </recommendedName>
</protein>
<evidence type="ECO:0000313" key="11">
    <source>
        <dbReference type="EMBL" id="SNR43178.1"/>
    </source>
</evidence>
<comment type="catalytic activity">
    <reaction evidence="8">
        <text>fluoride(in) = fluoride(out)</text>
        <dbReference type="Rhea" id="RHEA:76159"/>
        <dbReference type="ChEBI" id="CHEBI:17051"/>
    </reaction>
    <physiologicalReaction direction="left-to-right" evidence="8">
        <dbReference type="Rhea" id="RHEA:76160"/>
    </physiologicalReaction>
</comment>
<feature type="binding site" evidence="10">
    <location>
        <position position="109"/>
    </location>
    <ligand>
        <name>Na(+)</name>
        <dbReference type="ChEBI" id="CHEBI:29101"/>
        <note>structural</note>
    </ligand>
</feature>
<evidence type="ECO:0000256" key="8">
    <source>
        <dbReference type="ARBA" id="ARBA00035585"/>
    </source>
</evidence>
<dbReference type="GO" id="GO:0062054">
    <property type="term" value="F:fluoride channel activity"/>
    <property type="evidence" value="ECO:0007669"/>
    <property type="project" value="UniProtKB-UniRule"/>
</dbReference>
<feature type="transmembrane region" description="Helical" evidence="10">
    <location>
        <begin position="38"/>
        <end position="57"/>
    </location>
</feature>
<evidence type="ECO:0000256" key="3">
    <source>
        <dbReference type="ARBA" id="ARBA00022692"/>
    </source>
</evidence>
<evidence type="ECO:0000256" key="9">
    <source>
        <dbReference type="ARBA" id="ARBA00049940"/>
    </source>
</evidence>
<evidence type="ECO:0000313" key="12">
    <source>
        <dbReference type="Proteomes" id="UP000198348"/>
    </source>
</evidence>
<dbReference type="GO" id="GO:0046872">
    <property type="term" value="F:metal ion binding"/>
    <property type="evidence" value="ECO:0007669"/>
    <property type="project" value="UniProtKB-KW"/>
</dbReference>